<keyword evidence="2" id="KW-1133">Transmembrane helix</keyword>
<keyword evidence="1" id="KW-0620">Polyamine biosynthesis</keyword>
<feature type="transmembrane region" description="Helical" evidence="2">
    <location>
        <begin position="366"/>
        <end position="382"/>
    </location>
</feature>
<evidence type="ECO:0000256" key="2">
    <source>
        <dbReference type="SAM" id="Phobius"/>
    </source>
</evidence>
<reference evidence="3 4" key="1">
    <citation type="journal article" date="2016" name="Nat. Commun.">
        <title>Thousands of microbial genomes shed light on interconnected biogeochemical processes in an aquifer system.</title>
        <authorList>
            <person name="Anantharaman K."/>
            <person name="Brown C.T."/>
            <person name="Hug L.A."/>
            <person name="Sharon I."/>
            <person name="Castelle C.J."/>
            <person name="Probst A.J."/>
            <person name="Thomas B.C."/>
            <person name="Singh A."/>
            <person name="Wilkins M.J."/>
            <person name="Karaoz U."/>
            <person name="Brodie E.L."/>
            <person name="Williams K.H."/>
            <person name="Hubbard S.S."/>
            <person name="Banfield J.F."/>
        </authorList>
    </citation>
    <scope>NUCLEOTIDE SEQUENCE [LARGE SCALE GENOMIC DNA]</scope>
</reference>
<name>A0A1F6F1K1_9BACT</name>
<gene>
    <name evidence="3" type="ORF">A3A39_04365</name>
</gene>
<sequence>MRDSSYLLSGTAIFLGSFLLFAIQPIAGKQLLPYFGGSSSVWATSLVFFTAALFVGYLYVYVLAKISHGRQFVIHMCIVAGAVLFALVLLFAPHLVPAVPDAVVDGEPAAKVLLALLFSIGAPYLLLSTTAPLLQYWYGTGTGREPYTLYALSNVASLLALLSYPFVIEPFISLRYQKGIWLLLFFAYAMVYVVSALVFFSTRRSSSETSEGRPKRARVSLMESVLWILLAALPSFTLLAATTHITQTIVPVPLLWIVPLALYLATFVIAFAGWGQSIFTPLFFFASATVAWWFTPAAYDDIVPQILSYLTLLFFCGFTCHALLYRMRPQTPVLPFFYLLISLGGAIGVLSGSMLAPLVFSDFWDFPLALAVSGAFAAWLLPKPFFPRILESHHITYVKVFFLVLVVSLFLRHLLADQGVPTIATRNFYGSAKVYFQGDTVSLMHGTTLHGMQFANPADARLPTTYFTPGSGVGRAILYEQNVRSDKEVRVGVIGLGTGTIAAYCRPGDMYVFYEIDSRIEGIARSYFSYLSHCEGTEVRIGDGRILLESELSAGTLGAFDVFAVDAFSDDTIPVHLLTLQAFELYASHLRSPESILAVHISSRYLELAPVVFRLAAELGMNAMLVPDSGESSPGGSSSLWVVLSKDSGVFRSVAFANTDSPPPVASSDVWTDDYTSLFSVLSLPRPWE</sequence>
<feature type="transmembrane region" description="Helical" evidence="2">
    <location>
        <begin position="7"/>
        <end position="27"/>
    </location>
</feature>
<keyword evidence="2" id="KW-0812">Transmembrane</keyword>
<feature type="transmembrane region" description="Helical" evidence="2">
    <location>
        <begin position="221"/>
        <end position="241"/>
    </location>
</feature>
<feature type="transmembrane region" description="Helical" evidence="2">
    <location>
        <begin position="180"/>
        <end position="200"/>
    </location>
</feature>
<dbReference type="AlphaFoldDB" id="A0A1F6F1K1"/>
<feature type="transmembrane region" description="Helical" evidence="2">
    <location>
        <begin position="306"/>
        <end position="324"/>
    </location>
</feature>
<evidence type="ECO:0000313" key="4">
    <source>
        <dbReference type="Proteomes" id="UP000177372"/>
    </source>
</evidence>
<evidence type="ECO:0000313" key="3">
    <source>
        <dbReference type="EMBL" id="OGG79733.1"/>
    </source>
</evidence>
<keyword evidence="2" id="KW-0472">Membrane</keyword>
<feature type="transmembrane region" description="Helical" evidence="2">
    <location>
        <begin position="278"/>
        <end position="294"/>
    </location>
</feature>
<feature type="transmembrane region" description="Helical" evidence="2">
    <location>
        <begin position="253"/>
        <end position="271"/>
    </location>
</feature>
<dbReference type="InterPro" id="IPR029063">
    <property type="entry name" value="SAM-dependent_MTases_sf"/>
</dbReference>
<evidence type="ECO:0000256" key="1">
    <source>
        <dbReference type="ARBA" id="ARBA00023115"/>
    </source>
</evidence>
<dbReference type="EMBL" id="MFLZ01000020">
    <property type="protein sequence ID" value="OGG79733.1"/>
    <property type="molecule type" value="Genomic_DNA"/>
</dbReference>
<feature type="transmembrane region" description="Helical" evidence="2">
    <location>
        <begin position="149"/>
        <end position="168"/>
    </location>
</feature>
<feature type="transmembrane region" description="Helical" evidence="2">
    <location>
        <begin position="394"/>
        <end position="415"/>
    </location>
</feature>
<feature type="transmembrane region" description="Helical" evidence="2">
    <location>
        <begin position="112"/>
        <end position="137"/>
    </location>
</feature>
<protein>
    <recommendedName>
        <fullName evidence="5">PABS domain-containing protein</fullName>
    </recommendedName>
</protein>
<dbReference type="Gene3D" id="3.40.50.150">
    <property type="entry name" value="Vaccinia Virus protein VP39"/>
    <property type="match status" value="1"/>
</dbReference>
<feature type="transmembrane region" description="Helical" evidence="2">
    <location>
        <begin position="39"/>
        <end position="60"/>
    </location>
</feature>
<dbReference type="GO" id="GO:0006596">
    <property type="term" value="P:polyamine biosynthetic process"/>
    <property type="evidence" value="ECO:0007669"/>
    <property type="project" value="UniProtKB-KW"/>
</dbReference>
<feature type="transmembrane region" description="Helical" evidence="2">
    <location>
        <begin position="336"/>
        <end position="360"/>
    </location>
</feature>
<accession>A0A1F6F1K1</accession>
<comment type="caution">
    <text evidence="3">The sequence shown here is derived from an EMBL/GenBank/DDBJ whole genome shotgun (WGS) entry which is preliminary data.</text>
</comment>
<dbReference type="PANTHER" id="PTHR43317">
    <property type="entry name" value="THERMOSPERMINE SYNTHASE ACAULIS5"/>
    <property type="match status" value="1"/>
</dbReference>
<dbReference type="Proteomes" id="UP000177372">
    <property type="component" value="Unassembled WGS sequence"/>
</dbReference>
<dbReference type="PANTHER" id="PTHR43317:SF1">
    <property type="entry name" value="THERMOSPERMINE SYNTHASE ACAULIS5"/>
    <property type="match status" value="1"/>
</dbReference>
<dbReference type="STRING" id="1798512.A3A39_04365"/>
<evidence type="ECO:0008006" key="5">
    <source>
        <dbReference type="Google" id="ProtNLM"/>
    </source>
</evidence>
<dbReference type="SUPFAM" id="SSF53335">
    <property type="entry name" value="S-adenosyl-L-methionine-dependent methyltransferases"/>
    <property type="match status" value="1"/>
</dbReference>
<proteinExistence type="predicted"/>
<organism evidence="3 4">
    <name type="scientific">Candidatus Kaiserbacteria bacterium RIFCSPLOWO2_01_FULL_54_13</name>
    <dbReference type="NCBI Taxonomy" id="1798512"/>
    <lineage>
        <taxon>Bacteria</taxon>
        <taxon>Candidatus Kaiseribacteriota</taxon>
    </lineage>
</organism>
<feature type="transmembrane region" description="Helical" evidence="2">
    <location>
        <begin position="72"/>
        <end position="92"/>
    </location>
</feature>